<evidence type="ECO:0000313" key="2">
    <source>
        <dbReference type="Proteomes" id="UP001194580"/>
    </source>
</evidence>
<dbReference type="AlphaFoldDB" id="A0AAD4DL55"/>
<sequence length="185" mass="19851">MVVVKPEHSAGLGNGTGGYLLSIGGYPAPSGGFWSAYDTQAGTWSNLTTPAPYPGLEGHTAVSDPQTGLVYVIGGYYINNITPSSQVANDLTVFDPNTGKVVQQTVASQHFNTTGSSAVWSTRRKSVLLFHGWSIATSIDEIYGIVQTGVKELNVTSRTWSNMPEARCGPRKINDFAYVHVSRPR</sequence>
<dbReference type="Proteomes" id="UP001194580">
    <property type="component" value="Unassembled WGS sequence"/>
</dbReference>
<reference evidence="1" key="1">
    <citation type="journal article" date="2020" name="Fungal Divers.">
        <title>Resolving the Mortierellaceae phylogeny through synthesis of multi-gene phylogenetics and phylogenomics.</title>
        <authorList>
            <person name="Vandepol N."/>
            <person name="Liber J."/>
            <person name="Desiro A."/>
            <person name="Na H."/>
            <person name="Kennedy M."/>
            <person name="Barry K."/>
            <person name="Grigoriev I.V."/>
            <person name="Miller A.N."/>
            <person name="O'Donnell K."/>
            <person name="Stajich J.E."/>
            <person name="Bonito G."/>
        </authorList>
    </citation>
    <scope>NUCLEOTIDE SEQUENCE</scope>
    <source>
        <strain evidence="1">NRRL 28262</strain>
    </source>
</reference>
<comment type="caution">
    <text evidence="1">The sequence shown here is derived from an EMBL/GenBank/DDBJ whole genome shotgun (WGS) entry which is preliminary data.</text>
</comment>
<protein>
    <recommendedName>
        <fullName evidence="3">Kelch repeat protein</fullName>
    </recommendedName>
</protein>
<organism evidence="1 2">
    <name type="scientific">Linnemannia exigua</name>
    <dbReference type="NCBI Taxonomy" id="604196"/>
    <lineage>
        <taxon>Eukaryota</taxon>
        <taxon>Fungi</taxon>
        <taxon>Fungi incertae sedis</taxon>
        <taxon>Mucoromycota</taxon>
        <taxon>Mortierellomycotina</taxon>
        <taxon>Mortierellomycetes</taxon>
        <taxon>Mortierellales</taxon>
        <taxon>Mortierellaceae</taxon>
        <taxon>Linnemannia</taxon>
    </lineage>
</organism>
<proteinExistence type="predicted"/>
<accession>A0AAD4DL55</accession>
<dbReference type="Gene3D" id="2.120.10.80">
    <property type="entry name" value="Kelch-type beta propeller"/>
    <property type="match status" value="1"/>
</dbReference>
<name>A0AAD4DL55_9FUNG</name>
<evidence type="ECO:0000313" key="1">
    <source>
        <dbReference type="EMBL" id="KAG0281065.1"/>
    </source>
</evidence>
<keyword evidence="2" id="KW-1185">Reference proteome</keyword>
<dbReference type="SUPFAM" id="SSF117281">
    <property type="entry name" value="Kelch motif"/>
    <property type="match status" value="1"/>
</dbReference>
<dbReference type="InterPro" id="IPR015915">
    <property type="entry name" value="Kelch-typ_b-propeller"/>
</dbReference>
<gene>
    <name evidence="1" type="ORF">BGZ95_007088</name>
</gene>
<dbReference type="EMBL" id="JAAAIL010000034">
    <property type="protein sequence ID" value="KAG0281065.1"/>
    <property type="molecule type" value="Genomic_DNA"/>
</dbReference>
<evidence type="ECO:0008006" key="3">
    <source>
        <dbReference type="Google" id="ProtNLM"/>
    </source>
</evidence>